<comment type="caution">
    <text evidence="2">The sequence shown here is derived from an EMBL/GenBank/DDBJ whole genome shotgun (WGS) entry which is preliminary data.</text>
</comment>
<evidence type="ECO:0000313" key="2">
    <source>
        <dbReference type="EMBL" id="CAG8836644.1"/>
    </source>
</evidence>
<evidence type="ECO:0000256" key="1">
    <source>
        <dbReference type="SAM" id="MobiDB-lite"/>
    </source>
</evidence>
<sequence>RIARVLLNRGKRILPSLPPYPTEINNKSRERNTRTTKKTRNSKIVTSDNELNED</sequence>
<gene>
    <name evidence="2" type="ORF">GMARGA_LOCUS33135</name>
</gene>
<accession>A0ABN7WPN9</accession>
<evidence type="ECO:0000313" key="3">
    <source>
        <dbReference type="Proteomes" id="UP000789901"/>
    </source>
</evidence>
<protein>
    <submittedName>
        <fullName evidence="2">11743_t:CDS:1</fullName>
    </submittedName>
</protein>
<feature type="region of interest" description="Disordered" evidence="1">
    <location>
        <begin position="1"/>
        <end position="54"/>
    </location>
</feature>
<organism evidence="2 3">
    <name type="scientific">Gigaspora margarita</name>
    <dbReference type="NCBI Taxonomy" id="4874"/>
    <lineage>
        <taxon>Eukaryota</taxon>
        <taxon>Fungi</taxon>
        <taxon>Fungi incertae sedis</taxon>
        <taxon>Mucoromycota</taxon>
        <taxon>Glomeromycotina</taxon>
        <taxon>Glomeromycetes</taxon>
        <taxon>Diversisporales</taxon>
        <taxon>Gigasporaceae</taxon>
        <taxon>Gigaspora</taxon>
    </lineage>
</organism>
<proteinExistence type="predicted"/>
<dbReference type="EMBL" id="CAJVQB010054072">
    <property type="protein sequence ID" value="CAG8836644.1"/>
    <property type="molecule type" value="Genomic_DNA"/>
</dbReference>
<reference evidence="2 3" key="1">
    <citation type="submission" date="2021-06" db="EMBL/GenBank/DDBJ databases">
        <authorList>
            <person name="Kallberg Y."/>
            <person name="Tangrot J."/>
            <person name="Rosling A."/>
        </authorList>
    </citation>
    <scope>NUCLEOTIDE SEQUENCE [LARGE SCALE GENOMIC DNA]</scope>
    <source>
        <strain evidence="2 3">120-4 pot B 10/14</strain>
    </source>
</reference>
<feature type="compositionally biased region" description="Polar residues" evidence="1">
    <location>
        <begin position="44"/>
        <end position="54"/>
    </location>
</feature>
<keyword evidence="3" id="KW-1185">Reference proteome</keyword>
<feature type="non-terminal residue" evidence="2">
    <location>
        <position position="1"/>
    </location>
</feature>
<name>A0ABN7WPN9_GIGMA</name>
<dbReference type="Proteomes" id="UP000789901">
    <property type="component" value="Unassembled WGS sequence"/>
</dbReference>